<name>A0A6A4HRR2_9AGAR</name>
<sequence length="67" mass="7388">MRTNNTTPTLAPTSPLKSVLLFPTEPPYTVQKHRSFTEEEDRASKAGLAQPGLLSSKTRTEPPFNGF</sequence>
<feature type="region of interest" description="Disordered" evidence="1">
    <location>
        <begin position="35"/>
        <end position="67"/>
    </location>
</feature>
<dbReference type="AlphaFoldDB" id="A0A6A4HRR2"/>
<feature type="non-terminal residue" evidence="2">
    <location>
        <position position="67"/>
    </location>
</feature>
<evidence type="ECO:0000256" key="1">
    <source>
        <dbReference type="SAM" id="MobiDB-lite"/>
    </source>
</evidence>
<dbReference type="EMBL" id="ML769466">
    <property type="protein sequence ID" value="KAE9399657.1"/>
    <property type="molecule type" value="Genomic_DNA"/>
</dbReference>
<accession>A0A6A4HRR2</accession>
<evidence type="ECO:0000313" key="3">
    <source>
        <dbReference type="Proteomes" id="UP000799118"/>
    </source>
</evidence>
<reference evidence="2" key="1">
    <citation type="journal article" date="2019" name="Environ. Microbiol.">
        <title>Fungal ecological strategies reflected in gene transcription - a case study of two litter decomposers.</title>
        <authorList>
            <person name="Barbi F."/>
            <person name="Kohler A."/>
            <person name="Barry K."/>
            <person name="Baskaran P."/>
            <person name="Daum C."/>
            <person name="Fauchery L."/>
            <person name="Ihrmark K."/>
            <person name="Kuo A."/>
            <person name="LaButti K."/>
            <person name="Lipzen A."/>
            <person name="Morin E."/>
            <person name="Grigoriev I.V."/>
            <person name="Henrissat B."/>
            <person name="Lindahl B."/>
            <person name="Martin F."/>
        </authorList>
    </citation>
    <scope>NUCLEOTIDE SEQUENCE</scope>
    <source>
        <strain evidence="2">JB14</strain>
    </source>
</reference>
<dbReference type="Proteomes" id="UP000799118">
    <property type="component" value="Unassembled WGS sequence"/>
</dbReference>
<proteinExistence type="predicted"/>
<keyword evidence="3" id="KW-1185">Reference proteome</keyword>
<protein>
    <submittedName>
        <fullName evidence="2">Uncharacterized protein</fullName>
    </submittedName>
</protein>
<organism evidence="2 3">
    <name type="scientific">Gymnopus androsaceus JB14</name>
    <dbReference type="NCBI Taxonomy" id="1447944"/>
    <lineage>
        <taxon>Eukaryota</taxon>
        <taxon>Fungi</taxon>
        <taxon>Dikarya</taxon>
        <taxon>Basidiomycota</taxon>
        <taxon>Agaricomycotina</taxon>
        <taxon>Agaricomycetes</taxon>
        <taxon>Agaricomycetidae</taxon>
        <taxon>Agaricales</taxon>
        <taxon>Marasmiineae</taxon>
        <taxon>Omphalotaceae</taxon>
        <taxon>Gymnopus</taxon>
    </lineage>
</organism>
<gene>
    <name evidence="2" type="ORF">BT96DRAFT_919959</name>
</gene>
<evidence type="ECO:0000313" key="2">
    <source>
        <dbReference type="EMBL" id="KAE9399657.1"/>
    </source>
</evidence>